<proteinExistence type="predicted"/>
<reference evidence="1" key="1">
    <citation type="journal article" date="2020" name="New Phytol.">
        <title>Comparative genomics reveals dynamic genome evolution in host specialist ectomycorrhizal fungi.</title>
        <authorList>
            <person name="Lofgren L.A."/>
            <person name="Nguyen N.H."/>
            <person name="Vilgalys R."/>
            <person name="Ruytinx J."/>
            <person name="Liao H.L."/>
            <person name="Branco S."/>
            <person name="Kuo A."/>
            <person name="LaButti K."/>
            <person name="Lipzen A."/>
            <person name="Andreopoulos W."/>
            <person name="Pangilinan J."/>
            <person name="Riley R."/>
            <person name="Hundley H."/>
            <person name="Na H."/>
            <person name="Barry K."/>
            <person name="Grigoriev I.V."/>
            <person name="Stajich J.E."/>
            <person name="Kennedy P.G."/>
        </authorList>
    </citation>
    <scope>NUCLEOTIDE SEQUENCE</scope>
    <source>
        <strain evidence="1">S12</strain>
    </source>
</reference>
<gene>
    <name evidence="1" type="ORF">HD556DRAFT_1302319</name>
</gene>
<organism evidence="1 2">
    <name type="scientific">Suillus plorans</name>
    <dbReference type="NCBI Taxonomy" id="116603"/>
    <lineage>
        <taxon>Eukaryota</taxon>
        <taxon>Fungi</taxon>
        <taxon>Dikarya</taxon>
        <taxon>Basidiomycota</taxon>
        <taxon>Agaricomycotina</taxon>
        <taxon>Agaricomycetes</taxon>
        <taxon>Agaricomycetidae</taxon>
        <taxon>Boletales</taxon>
        <taxon>Suillineae</taxon>
        <taxon>Suillaceae</taxon>
        <taxon>Suillus</taxon>
    </lineage>
</organism>
<comment type="caution">
    <text evidence="1">The sequence shown here is derived from an EMBL/GenBank/DDBJ whole genome shotgun (WGS) entry which is preliminary data.</text>
</comment>
<dbReference type="OrthoDB" id="2634224at2759"/>
<dbReference type="RefSeq" id="XP_041167569.1">
    <property type="nucleotide sequence ID" value="XM_041299490.1"/>
</dbReference>
<evidence type="ECO:0000313" key="1">
    <source>
        <dbReference type="EMBL" id="KAG1809904.1"/>
    </source>
</evidence>
<keyword evidence="2" id="KW-1185">Reference proteome</keyword>
<dbReference type="EMBL" id="JABBWE010000001">
    <property type="protein sequence ID" value="KAG1809904.1"/>
    <property type="molecule type" value="Genomic_DNA"/>
</dbReference>
<protein>
    <submittedName>
        <fullName evidence="1">Uncharacterized protein</fullName>
    </submittedName>
</protein>
<evidence type="ECO:0000313" key="2">
    <source>
        <dbReference type="Proteomes" id="UP000719766"/>
    </source>
</evidence>
<dbReference type="GeneID" id="64593254"/>
<name>A0A9P7E395_9AGAM</name>
<dbReference type="AlphaFoldDB" id="A0A9P7E395"/>
<accession>A0A9P7E395</accession>
<dbReference type="Proteomes" id="UP000719766">
    <property type="component" value="Unassembled WGS sequence"/>
</dbReference>
<sequence>MTAKGNSAIRACILKTIKDAIGSSEVAKDPCVIFSEKNLCYLCLFFGLLEDDEDCKIEEEIIKGGTKDRFTPDAVTVKMVMSPKVKKPMTEVRERLLELMYLFLKLGDFASKGQKHFTRVTKDNWK</sequence>